<protein>
    <recommendedName>
        <fullName evidence="5">LamG-like jellyroll fold domain-containing protein</fullName>
    </recommendedName>
</protein>
<organism evidence="6 7">
    <name type="scientific">Streptomyces rubrolavendulae</name>
    <dbReference type="NCBI Taxonomy" id="285473"/>
    <lineage>
        <taxon>Bacteria</taxon>
        <taxon>Bacillati</taxon>
        <taxon>Actinomycetota</taxon>
        <taxon>Actinomycetes</taxon>
        <taxon>Kitasatosporales</taxon>
        <taxon>Streptomycetaceae</taxon>
        <taxon>Streptomyces</taxon>
    </lineage>
</organism>
<dbReference type="InterPro" id="IPR042837">
    <property type="entry name" value="PTX3"/>
</dbReference>
<dbReference type="InterPro" id="IPR013320">
    <property type="entry name" value="ConA-like_dom_sf"/>
</dbReference>
<keyword evidence="1 4" id="KW-0732">Signal</keyword>
<feature type="domain" description="LamG-like jellyroll fold" evidence="5">
    <location>
        <begin position="332"/>
        <end position="464"/>
    </location>
</feature>
<dbReference type="AlphaFoldDB" id="A0A1D8FWE6"/>
<evidence type="ECO:0000313" key="7">
    <source>
        <dbReference type="Proteomes" id="UP000095349"/>
    </source>
</evidence>
<dbReference type="SUPFAM" id="SSF49899">
    <property type="entry name" value="Concanavalin A-like lectins/glucanases"/>
    <property type="match status" value="2"/>
</dbReference>
<dbReference type="PANTHER" id="PTHR46943">
    <property type="entry name" value="PENTRAXIN-RELATED PROTEIN PTX3"/>
    <property type="match status" value="1"/>
</dbReference>
<dbReference type="InterPro" id="IPR006558">
    <property type="entry name" value="LamG-like"/>
</dbReference>
<reference evidence="6 7" key="1">
    <citation type="submission" date="2016-09" db="EMBL/GenBank/DDBJ databases">
        <title>Streptomyces rubrolavendulae MJM4426 Genome sequencing and assembly.</title>
        <authorList>
            <person name="Kim J.-G."/>
        </authorList>
    </citation>
    <scope>NUCLEOTIDE SEQUENCE [LARGE SCALE GENOMIC DNA]</scope>
    <source>
        <strain evidence="6 7">MJM4426</strain>
    </source>
</reference>
<evidence type="ECO:0000313" key="6">
    <source>
        <dbReference type="EMBL" id="AOT57537.1"/>
    </source>
</evidence>
<dbReference type="SMART" id="SM00560">
    <property type="entry name" value="LamGL"/>
    <property type="match status" value="2"/>
</dbReference>
<evidence type="ECO:0000259" key="5">
    <source>
        <dbReference type="SMART" id="SM00560"/>
    </source>
</evidence>
<dbReference type="Gene3D" id="2.60.120.200">
    <property type="match status" value="2"/>
</dbReference>
<evidence type="ECO:0000256" key="1">
    <source>
        <dbReference type="ARBA" id="ARBA00022729"/>
    </source>
</evidence>
<dbReference type="EMBL" id="CP017316">
    <property type="protein sequence ID" value="AOT57537.1"/>
    <property type="molecule type" value="Genomic_DNA"/>
</dbReference>
<dbReference type="STRING" id="285473.A4G23_00326"/>
<accession>A0A1D8FWE6</accession>
<sequence>MKYMRSRGTWGRRHRLVTGGLATLALLTAPGAAHASTADLPPPQPLVQDLKTGLNPCIAGAQRPYEGWPPVLSAVLYAGEAKPGSVGKVAAQFEAWWTDAQGVEQRRSFTTPRLASGSRHTWRTADDIPDGTVVSWRVRAVEGAAVSPWSDAGQGAPCEFVLDEVSPEKPVITSTDTPGEQYTGSVGVYAKFTADSPSDDVVAYRYTFLGGTTLTEHPAEPGGPVTLRRLPLRSGPDRLEVTAVDPSGRTSAVATYDFMVDEGRPAVAHWSLADPAGSTTAAALAGTAAQAGPGVTFGAEAPRGTSLTNVAGFDGTSGSHLSPGAPAVGTGGTYTVSAWARPSRTDADMTVASQDAGSAPGFALGLRTQEAGAVWSFAVGGATVSGGAPRTGEWAHLLGIYDAETGRARLYVNGREAGTETEAAPVSSAGAFQIGRARNSDGYRDHWHGRIGDVRVHDRVVVPAEAAELAHRAATSLGRWSMETSTDGVSPERNGGQPLTLGSGATIHRGPDGSCIPDIDPDCPDVPYALVGDGHLQLDGANGHATTGTTVVETEDSFSVSAFARLADSAPEHPMTVLSQAGVHTDVFKVRYDPAAHAWQLVMALRDEPNAPEQVVHQSAMPHGGTGPADHLAVVYDDDADLITLYVGGQKAMTATLPEGLRSTGALQIGRAKAGDGWGEYFRGDVDEVRAFVGALTPSEVQKLALPVD</sequence>
<keyword evidence="7" id="KW-1185">Reference proteome</keyword>
<dbReference type="GO" id="GO:0006955">
    <property type="term" value="P:immune response"/>
    <property type="evidence" value="ECO:0007669"/>
    <property type="project" value="InterPro"/>
</dbReference>
<name>A0A1D8FWE6_9ACTN</name>
<gene>
    <name evidence="6" type="ORF">A4G23_00326</name>
</gene>
<dbReference type="PANTHER" id="PTHR46943:SF1">
    <property type="entry name" value="PENTRAXIN-RELATED PROTEIN PTX3"/>
    <property type="match status" value="1"/>
</dbReference>
<dbReference type="KEGG" id="srn:A4G23_00326"/>
<evidence type="ECO:0000256" key="3">
    <source>
        <dbReference type="SAM" id="MobiDB-lite"/>
    </source>
</evidence>
<feature type="domain" description="LamG-like jellyroll fold" evidence="5">
    <location>
        <begin position="556"/>
        <end position="699"/>
    </location>
</feature>
<evidence type="ECO:0000256" key="4">
    <source>
        <dbReference type="SAM" id="SignalP"/>
    </source>
</evidence>
<proteinExistence type="predicted"/>
<feature type="region of interest" description="Disordered" evidence="3">
    <location>
        <begin position="482"/>
        <end position="516"/>
    </location>
</feature>
<dbReference type="Proteomes" id="UP000095349">
    <property type="component" value="Chromosome"/>
</dbReference>
<evidence type="ECO:0000256" key="2">
    <source>
        <dbReference type="ARBA" id="ARBA00023157"/>
    </source>
</evidence>
<feature type="signal peptide" evidence="4">
    <location>
        <begin position="1"/>
        <end position="35"/>
    </location>
</feature>
<dbReference type="PATRIC" id="fig|285473.5.peg.356"/>
<keyword evidence="2" id="KW-1015">Disulfide bond</keyword>
<feature type="chain" id="PRO_5009106867" description="LamG-like jellyroll fold domain-containing protein" evidence="4">
    <location>
        <begin position="36"/>
        <end position="709"/>
    </location>
</feature>
<dbReference type="Pfam" id="PF13385">
    <property type="entry name" value="Laminin_G_3"/>
    <property type="match status" value="2"/>
</dbReference>